<feature type="region of interest" description="Disordered" evidence="12">
    <location>
        <begin position="1478"/>
        <end position="1522"/>
    </location>
</feature>
<evidence type="ECO:0000256" key="8">
    <source>
        <dbReference type="ARBA" id="ARBA00023163"/>
    </source>
</evidence>
<feature type="compositionally biased region" description="Pro residues" evidence="12">
    <location>
        <begin position="1489"/>
        <end position="1498"/>
    </location>
</feature>
<accession>A0AAV7QDX9</accession>
<dbReference type="FunFam" id="3.30.160.60:FF:000260">
    <property type="entry name" value="Spalt-like transcription factor 1"/>
    <property type="match status" value="1"/>
</dbReference>
<proteinExistence type="inferred from homology"/>
<dbReference type="PROSITE" id="PS00028">
    <property type="entry name" value="ZINC_FINGER_C2H2_1"/>
    <property type="match status" value="8"/>
</dbReference>
<dbReference type="FunFam" id="3.30.160.60:FF:000215">
    <property type="entry name" value="Spalt-like transcription factor 3"/>
    <property type="match status" value="2"/>
</dbReference>
<dbReference type="GO" id="GO:0005634">
    <property type="term" value="C:nucleus"/>
    <property type="evidence" value="ECO:0007669"/>
    <property type="project" value="UniProtKB-SubCell"/>
</dbReference>
<dbReference type="FunFam" id="3.30.160.60:FF:000446">
    <property type="entry name" value="Zinc finger protein"/>
    <property type="match status" value="1"/>
</dbReference>
<organism evidence="14 15">
    <name type="scientific">Pleurodeles waltl</name>
    <name type="common">Iberian ribbed newt</name>
    <dbReference type="NCBI Taxonomy" id="8319"/>
    <lineage>
        <taxon>Eukaryota</taxon>
        <taxon>Metazoa</taxon>
        <taxon>Chordata</taxon>
        <taxon>Craniata</taxon>
        <taxon>Vertebrata</taxon>
        <taxon>Euteleostomi</taxon>
        <taxon>Amphibia</taxon>
        <taxon>Batrachia</taxon>
        <taxon>Caudata</taxon>
        <taxon>Salamandroidea</taxon>
        <taxon>Salamandridae</taxon>
        <taxon>Pleurodelinae</taxon>
        <taxon>Pleurodeles</taxon>
    </lineage>
</organism>
<evidence type="ECO:0000256" key="12">
    <source>
        <dbReference type="SAM" id="MobiDB-lite"/>
    </source>
</evidence>
<keyword evidence="4 11" id="KW-0863">Zinc-finger</keyword>
<feature type="domain" description="C2H2-type" evidence="13">
    <location>
        <begin position="728"/>
        <end position="755"/>
    </location>
</feature>
<keyword evidence="2" id="KW-0479">Metal-binding</keyword>
<dbReference type="PANTHER" id="PTHR23233:SF15">
    <property type="entry name" value="SAL-LIKE PROTEIN 2"/>
    <property type="match status" value="1"/>
</dbReference>
<evidence type="ECO:0000313" key="15">
    <source>
        <dbReference type="Proteomes" id="UP001066276"/>
    </source>
</evidence>
<feature type="domain" description="C2H2-type" evidence="13">
    <location>
        <begin position="446"/>
        <end position="473"/>
    </location>
</feature>
<dbReference type="Pfam" id="PF13912">
    <property type="entry name" value="zf-C2H2_6"/>
    <property type="match status" value="1"/>
</dbReference>
<keyword evidence="8" id="KW-0804">Transcription</keyword>
<evidence type="ECO:0000256" key="11">
    <source>
        <dbReference type="PROSITE-ProRule" id="PRU00042"/>
    </source>
</evidence>
<feature type="region of interest" description="Disordered" evidence="12">
    <location>
        <begin position="580"/>
        <end position="608"/>
    </location>
</feature>
<feature type="region of interest" description="Disordered" evidence="12">
    <location>
        <begin position="753"/>
        <end position="806"/>
    </location>
</feature>
<keyword evidence="3" id="KW-0677">Repeat</keyword>
<feature type="compositionally biased region" description="Polar residues" evidence="12">
    <location>
        <begin position="1289"/>
        <end position="1321"/>
    </location>
</feature>
<feature type="compositionally biased region" description="Pro residues" evidence="12">
    <location>
        <begin position="1429"/>
        <end position="1451"/>
    </location>
</feature>
<feature type="domain" description="C2H2-type" evidence="13">
    <location>
        <begin position="1367"/>
        <end position="1394"/>
    </location>
</feature>
<comment type="subcellular location">
    <subcellularLocation>
        <location evidence="1">Nucleus</location>
    </subcellularLocation>
</comment>
<feature type="region of interest" description="Disordered" evidence="12">
    <location>
        <begin position="1055"/>
        <end position="1076"/>
    </location>
</feature>
<dbReference type="Proteomes" id="UP001066276">
    <property type="component" value="Chromosome 6"/>
</dbReference>
<feature type="compositionally biased region" description="Acidic residues" evidence="12">
    <location>
        <begin position="774"/>
        <end position="791"/>
    </location>
</feature>
<dbReference type="SMART" id="SM00355">
    <property type="entry name" value="ZnF_C2H2"/>
    <property type="match status" value="10"/>
</dbReference>
<feature type="domain" description="C2H2-type" evidence="13">
    <location>
        <begin position="1395"/>
        <end position="1422"/>
    </location>
</feature>
<keyword evidence="5" id="KW-0862">Zinc</keyword>
<dbReference type="CDD" id="cd20908">
    <property type="entry name" value="SUF4-like"/>
    <property type="match status" value="1"/>
</dbReference>
<keyword evidence="6" id="KW-0805">Transcription regulation</keyword>
<comment type="caution">
    <text evidence="14">The sequence shown here is derived from an EMBL/GenBank/DDBJ whole genome shotgun (WGS) entry which is preliminary data.</text>
</comment>
<feature type="region of interest" description="Disordered" evidence="12">
    <location>
        <begin position="882"/>
        <end position="908"/>
    </location>
</feature>
<dbReference type="Gene3D" id="3.30.160.60">
    <property type="entry name" value="Classic Zinc Finger"/>
    <property type="match status" value="6"/>
</dbReference>
<evidence type="ECO:0000313" key="14">
    <source>
        <dbReference type="EMBL" id="KAJ1137492.1"/>
    </source>
</evidence>
<evidence type="ECO:0000259" key="13">
    <source>
        <dbReference type="PROSITE" id="PS50157"/>
    </source>
</evidence>
<feature type="region of interest" description="Disordered" evidence="12">
    <location>
        <begin position="204"/>
        <end position="256"/>
    </location>
</feature>
<dbReference type="FunFam" id="3.30.160.60:FF:000574">
    <property type="entry name" value="sal-like protein 2 isoform X2"/>
    <property type="match status" value="1"/>
</dbReference>
<dbReference type="SUPFAM" id="SSF57667">
    <property type="entry name" value="beta-beta-alpha zinc fingers"/>
    <property type="match status" value="4"/>
</dbReference>
<feature type="compositionally biased region" description="Low complexity" evidence="12">
    <location>
        <begin position="214"/>
        <end position="227"/>
    </location>
</feature>
<feature type="domain" description="C2H2-type" evidence="13">
    <location>
        <begin position="474"/>
        <end position="501"/>
    </location>
</feature>
<feature type="region of interest" description="Disordered" evidence="12">
    <location>
        <begin position="1421"/>
        <end position="1457"/>
    </location>
</feature>
<name>A0AAV7QDX9_PLEWA</name>
<evidence type="ECO:0000256" key="9">
    <source>
        <dbReference type="ARBA" id="ARBA00023242"/>
    </source>
</evidence>
<feature type="compositionally biased region" description="Low complexity" evidence="12">
    <location>
        <begin position="1062"/>
        <end position="1074"/>
    </location>
</feature>
<gene>
    <name evidence="14" type="ORF">NDU88_003890</name>
</gene>
<evidence type="ECO:0000256" key="1">
    <source>
        <dbReference type="ARBA" id="ARBA00004123"/>
    </source>
</evidence>
<evidence type="ECO:0000256" key="6">
    <source>
        <dbReference type="ARBA" id="ARBA00023015"/>
    </source>
</evidence>
<evidence type="ECO:0000256" key="2">
    <source>
        <dbReference type="ARBA" id="ARBA00022723"/>
    </source>
</evidence>
<keyword evidence="9" id="KW-0539">Nucleus</keyword>
<keyword evidence="15" id="KW-1185">Reference proteome</keyword>
<sequence>MFERSGSDLRALGVGVICRCLRKRCWYQKAAVVFESTGAVRAQEGVWLRRWYLRVPEAMFQSCLRALQIFESSSGVLEHLELYEHRRAFGSAGGDTADEELQVCTKCCAQFEDQEDLVQHRDRCPVNDPVVVIVANQEDGTPATLQRVKPPEAGAAFKAADTQCPGLIVGTPEMQVPRVGATPTNGECKSSGVTGFPRMGCSRSYWSDPRSKDSGSSQPFLSPSSGLNQERATSPRIGQAPHDTTPGGAPPSTPLNIPMILEELRVLQQRQIHQMQMTEQICRQVLMLGSLAQPAVPLAAGGGPSPTPPGAGSKSTPAFSAIKLTPVPEVAKTVPAPEVPKQAFFQLYNPLGNPFNDRSLPAIPNMKPKTLPHFEEKSLHSPASLPTSPQSQLLSTHAAFPTGILGPQVSMFLGARAVEPIPSLLKQKNGEAAYAESLQEKSSGRHKCRFCAKVFGSDSALQIHLRSHTGERPYKCNICGNRFTTRGNLKVHFQRHKDKYPHIQMNPHPVPEHLDYMLNGNGLPYGMSVPPEKSEEEPAEKKPLISALSATESLTLLSAGQTLPPFNKFMLMKPGETSTVQKSVSSGAKSKADENTPPTGQEVLADNSSSRMQLGKLATSLPNWAMLANHFKASSFPFPYVVDPLGSSETFKLQQLVEKIDKQASNPNQCIICLRVLSCPRALRLHYSQHGGERPFKCKICGRAFSTRGNLKAHFVGHKSSPAEKAQNSCPICQKKFTNAVTLQQHIRMHLGGQIPNGVMPDGTGAKAPSLDESFPEQDFSDEGATDEDSLEASGSESEKLQGSAESDILNLGEEATISISNEDQVAMSSSRKLPPVLPVCGSPPSYTASTDTIPAESCSNLQQSFKPNELTAIEALTNLSQSDGSQEAEEPMEQTPEHECTPLSLESRSVDHEDQVTLGEKMQEVANFTCYICSASFPTMESLGQHIKGHSNDGLFQCPVCKQRFLERNSLLSHMLRNHPGVGRSPPSATQKSLALGIQPAALASSLLWPKPQATITPLPSQVPLDLWPKSQTVITSPPVQTLSLLWPRPQVAILPPPSQPSSELQPTPQAVVTPPPTQVLSELWQKPQAAITPLPAQTPSDLWLKPQETKTPPCAQVAPELLTKSQPPRTPPPNQGTSEHWPKHHPAITSPSAQVAPELIPQHQAAVASSLSQVPLELWTKPQPVITPPPTQAASDLWSKHQSAITPLQAKVAPELWSKYQPAPTPPPDHTPAELQQKAQTVMTPPPASSPLELQLKTQAAITLPPAEAVSELQLDMQEVGTPRPVQVSSEQWSKTQTESSSPAHASSVQLSMPRSEGTSPAAHVLSEVPPKTEASGLPHMSTFLRSFPPSSVMPFPAESNSRPHLCPVCQKTFSSVNALQIHERIHTEEKPFSCTMCERVFTTQGNLKVHMSTHVWDSSHPRVTRPMPPEPVAPPLLPGPPNQTPPNIPAGEDPVQLAKSGPLSFWNQYTAFLARSSENPTMDPASPAPQSPRPPSRASDVPEITKPTAEDACPDAVEV</sequence>
<dbReference type="GO" id="GO:0000981">
    <property type="term" value="F:DNA-binding transcription factor activity, RNA polymerase II-specific"/>
    <property type="evidence" value="ECO:0007669"/>
    <property type="project" value="TreeGrafter"/>
</dbReference>
<dbReference type="InterPro" id="IPR051565">
    <property type="entry name" value="Sal_C2H2-zinc-finger"/>
</dbReference>
<dbReference type="InterPro" id="IPR013087">
    <property type="entry name" value="Znf_C2H2_type"/>
</dbReference>
<dbReference type="Pfam" id="PF00096">
    <property type="entry name" value="zf-C2H2"/>
    <property type="match status" value="5"/>
</dbReference>
<feature type="region of interest" description="Disordered" evidence="12">
    <location>
        <begin position="1121"/>
        <end position="1151"/>
    </location>
</feature>
<dbReference type="GO" id="GO:0008270">
    <property type="term" value="F:zinc ion binding"/>
    <property type="evidence" value="ECO:0007669"/>
    <property type="project" value="UniProtKB-KW"/>
</dbReference>
<feature type="domain" description="C2H2-type" evidence="13">
    <location>
        <begin position="668"/>
        <end position="695"/>
    </location>
</feature>
<dbReference type="GO" id="GO:0000978">
    <property type="term" value="F:RNA polymerase II cis-regulatory region sequence-specific DNA binding"/>
    <property type="evidence" value="ECO:0007669"/>
    <property type="project" value="TreeGrafter"/>
</dbReference>
<evidence type="ECO:0000256" key="7">
    <source>
        <dbReference type="ARBA" id="ARBA00023125"/>
    </source>
</evidence>
<dbReference type="PANTHER" id="PTHR23233">
    <property type="entry name" value="SAL-LIKE PROTEIN"/>
    <property type="match status" value="1"/>
</dbReference>
<keyword evidence="7" id="KW-0238">DNA-binding</keyword>
<reference evidence="14" key="1">
    <citation type="journal article" date="2022" name="bioRxiv">
        <title>Sequencing and chromosome-scale assembly of the giantPleurodeles waltlgenome.</title>
        <authorList>
            <person name="Brown T."/>
            <person name="Elewa A."/>
            <person name="Iarovenko S."/>
            <person name="Subramanian E."/>
            <person name="Araus A.J."/>
            <person name="Petzold A."/>
            <person name="Susuki M."/>
            <person name="Suzuki K.-i.T."/>
            <person name="Hayashi T."/>
            <person name="Toyoda A."/>
            <person name="Oliveira C."/>
            <person name="Osipova E."/>
            <person name="Leigh N.D."/>
            <person name="Simon A."/>
            <person name="Yun M.H."/>
        </authorList>
    </citation>
    <scope>NUCLEOTIDE SEQUENCE</scope>
    <source>
        <strain evidence="14">20211129_DDA</strain>
        <tissue evidence="14">Liver</tissue>
    </source>
</reference>
<dbReference type="PROSITE" id="PS50157">
    <property type="entry name" value="ZINC_FINGER_C2H2_2"/>
    <property type="match status" value="9"/>
</dbReference>
<evidence type="ECO:0000256" key="5">
    <source>
        <dbReference type="ARBA" id="ARBA00022833"/>
    </source>
</evidence>
<dbReference type="InterPro" id="IPR036236">
    <property type="entry name" value="Znf_C2H2_sf"/>
</dbReference>
<dbReference type="GO" id="GO:0048731">
    <property type="term" value="P:system development"/>
    <property type="evidence" value="ECO:0007669"/>
    <property type="project" value="UniProtKB-ARBA"/>
</dbReference>
<protein>
    <recommendedName>
        <fullName evidence="13">C2H2-type domain-containing protein</fullName>
    </recommendedName>
</protein>
<feature type="domain" description="C2H2-type" evidence="13">
    <location>
        <begin position="696"/>
        <end position="723"/>
    </location>
</feature>
<feature type="region of interest" description="Disordered" evidence="12">
    <location>
        <begin position="1284"/>
        <end position="1325"/>
    </location>
</feature>
<feature type="domain" description="C2H2-type" evidence="13">
    <location>
        <begin position="957"/>
        <end position="982"/>
    </location>
</feature>
<evidence type="ECO:0000256" key="10">
    <source>
        <dbReference type="ARBA" id="ARBA00038474"/>
    </source>
</evidence>
<feature type="domain" description="C2H2-type" evidence="13">
    <location>
        <begin position="929"/>
        <end position="956"/>
    </location>
</feature>
<comment type="similarity">
    <text evidence="10">Belongs to the sal C2H2-type zinc-finger protein family.</text>
</comment>
<evidence type="ECO:0000256" key="3">
    <source>
        <dbReference type="ARBA" id="ARBA00022737"/>
    </source>
</evidence>
<evidence type="ECO:0000256" key="4">
    <source>
        <dbReference type="ARBA" id="ARBA00022771"/>
    </source>
</evidence>
<dbReference type="EMBL" id="JANPWB010000010">
    <property type="protein sequence ID" value="KAJ1137492.1"/>
    <property type="molecule type" value="Genomic_DNA"/>
</dbReference>